<evidence type="ECO:0000256" key="6">
    <source>
        <dbReference type="ARBA" id="ARBA00022679"/>
    </source>
</evidence>
<sequence>MTSEGYILSLRAVAILVAMHFGGVISGIISLIIMSIPDMGVLSVWIRSLLVLGAIAACAYFIIRNNESYKRRWLLLSVSTIAIFILSGIDRIPELFRLGTTIPYLTTAWLGILFISFLIRYLHKTTEVQEQLKETKDELTNTMRMHNGITFKIVKQDEQYVYKMISGKLLSKLAEAIGGDVPDFSSELKAFSFLPGASGAKFKGNIDSVWNSGMSSAYETRVSLLDLWVTLQPIVENEVVTSVIGTVIDISEQKAAERRIHVSEERYLSLAENPQDFILELDRSGSILFANSYFCSMIRRGQQETIGHSLFELGMKMNESQWRKHWNEIAATGRKTGFETTVVMSDGQVRVYYVILSDIHGTSEVEGYMICSMHEITELKQADQESRAKSRFLARVSHEIRTPLNGIIGLAQLMKHTELSDTQQDYLNKMMSSSHLLLGIINDILDLSKIEAGKLNMEQIDFDMDELVYDLTNTLSVLKGIKQVEVIVETDANLPALLKGDPLRLKQILMNLCSNAIKFTEQGHVHLYIQHLQQTDRKASIRFTVEDTGIGMSKEQLRMLYEPFWQADYDSGGKQPGTGLGLPIVKELVSLLGGELRVSSETGIGSRFQFELELPLAKQDERRTWALHANRGRIRIHLVEDDRLNRDIIARTMESFGCQVTFSQTWDHLHQFLERTSRISEYMDCIVVDMEMDDMYGEHTWHRIMDLCDRSNVAVIALTSAYAREEIMQMMGDRLPNAMLSKPTSRLELYQTLRRMVSSGDAEVASAGSSDGHVAAAASNSNGRPSILLVEDNAINQQVAGELLRHHGCDVTVANHGLEALEHLQDQSFDLILMDMYMPVLNGYETTKRIRANSDYSHIPIIALTANAMQNDHQVYYEAGINDIVLKPLDAEVLRKCVSQWLPSSMDRHVSRHPEEWALYDSIRQTILGVDLDHMLQRLEGKVSIALHILHLFKKEYTGFADRVIRLLSEGQGRDAAREVHTLIGVAKNMSANRLAVAAIQLEAVIIDNPTAYVGALETASAEIEAIIRSLPEPLLQSNKS</sequence>
<dbReference type="EMBL" id="JACXZA010000003">
    <property type="protein sequence ID" value="MBD3919781.1"/>
    <property type="molecule type" value="Genomic_DNA"/>
</dbReference>
<dbReference type="Gene3D" id="1.20.120.160">
    <property type="entry name" value="HPT domain"/>
    <property type="match status" value="1"/>
</dbReference>
<evidence type="ECO:0000256" key="3">
    <source>
        <dbReference type="ARBA" id="ARBA00012438"/>
    </source>
</evidence>
<feature type="domain" description="Response regulatory" evidence="17">
    <location>
        <begin position="635"/>
        <end position="757"/>
    </location>
</feature>
<evidence type="ECO:0000256" key="4">
    <source>
        <dbReference type="ARBA" id="ARBA00022475"/>
    </source>
</evidence>
<dbReference type="SUPFAM" id="SSF55785">
    <property type="entry name" value="PYP-like sensor domain (PAS domain)"/>
    <property type="match status" value="1"/>
</dbReference>
<dbReference type="SMART" id="SM00387">
    <property type="entry name" value="HATPase_c"/>
    <property type="match status" value="1"/>
</dbReference>
<evidence type="ECO:0000256" key="15">
    <source>
        <dbReference type="SAM" id="Phobius"/>
    </source>
</evidence>
<feature type="transmembrane region" description="Helical" evidence="15">
    <location>
        <begin position="42"/>
        <end position="61"/>
    </location>
</feature>
<dbReference type="InterPro" id="IPR004358">
    <property type="entry name" value="Sig_transdc_His_kin-like_C"/>
</dbReference>
<keyword evidence="20" id="KW-1185">Reference proteome</keyword>
<evidence type="ECO:0000256" key="12">
    <source>
        <dbReference type="ARBA" id="ARBA00023012"/>
    </source>
</evidence>
<evidence type="ECO:0000256" key="8">
    <source>
        <dbReference type="ARBA" id="ARBA00022741"/>
    </source>
</evidence>
<dbReference type="PANTHER" id="PTHR45339:SF1">
    <property type="entry name" value="HYBRID SIGNAL TRANSDUCTION HISTIDINE KINASE J"/>
    <property type="match status" value="1"/>
</dbReference>
<feature type="modified residue" description="4-aspartylphosphate" evidence="14">
    <location>
        <position position="689"/>
    </location>
</feature>
<keyword evidence="13 15" id="KW-0472">Membrane</keyword>
<evidence type="ECO:0000256" key="13">
    <source>
        <dbReference type="ARBA" id="ARBA00023136"/>
    </source>
</evidence>
<evidence type="ECO:0000256" key="11">
    <source>
        <dbReference type="ARBA" id="ARBA00022989"/>
    </source>
</evidence>
<dbReference type="Pfam" id="PF00512">
    <property type="entry name" value="HisKA"/>
    <property type="match status" value="1"/>
</dbReference>
<dbReference type="InterPro" id="IPR001789">
    <property type="entry name" value="Sig_transdc_resp-reg_receiver"/>
</dbReference>
<gene>
    <name evidence="19" type="ORF">H8B09_13540</name>
</gene>
<evidence type="ECO:0000256" key="7">
    <source>
        <dbReference type="ARBA" id="ARBA00022692"/>
    </source>
</evidence>
<dbReference type="InterPro" id="IPR003661">
    <property type="entry name" value="HisK_dim/P_dom"/>
</dbReference>
<feature type="domain" description="PAS" evidence="18">
    <location>
        <begin position="263"/>
        <end position="313"/>
    </location>
</feature>
<keyword evidence="7 15" id="KW-0812">Transmembrane</keyword>
<dbReference type="CDD" id="cd17546">
    <property type="entry name" value="REC_hyHK_CKI1_RcsC-like"/>
    <property type="match status" value="1"/>
</dbReference>
<dbReference type="PANTHER" id="PTHR45339">
    <property type="entry name" value="HYBRID SIGNAL TRANSDUCTION HISTIDINE KINASE J"/>
    <property type="match status" value="1"/>
</dbReference>
<dbReference type="NCBIfam" id="TIGR00229">
    <property type="entry name" value="sensory_box"/>
    <property type="match status" value="1"/>
</dbReference>
<evidence type="ECO:0000259" key="16">
    <source>
        <dbReference type="PROSITE" id="PS50109"/>
    </source>
</evidence>
<dbReference type="PROSITE" id="PS50110">
    <property type="entry name" value="RESPONSE_REGULATORY"/>
    <property type="match status" value="2"/>
</dbReference>
<dbReference type="CDD" id="cd00130">
    <property type="entry name" value="PAS"/>
    <property type="match status" value="1"/>
</dbReference>
<dbReference type="PROSITE" id="PS50112">
    <property type="entry name" value="PAS"/>
    <property type="match status" value="1"/>
</dbReference>
<evidence type="ECO:0000256" key="14">
    <source>
        <dbReference type="PROSITE-ProRule" id="PRU00169"/>
    </source>
</evidence>
<dbReference type="SUPFAM" id="SSF47384">
    <property type="entry name" value="Homodimeric domain of signal transducing histidine kinase"/>
    <property type="match status" value="1"/>
</dbReference>
<comment type="subcellular location">
    <subcellularLocation>
        <location evidence="2">Cell membrane</location>
        <topology evidence="2">Multi-pass membrane protein</topology>
    </subcellularLocation>
</comment>
<dbReference type="SMART" id="SM00388">
    <property type="entry name" value="HisKA"/>
    <property type="match status" value="1"/>
</dbReference>
<dbReference type="InterPro" id="IPR036890">
    <property type="entry name" value="HATPase_C_sf"/>
</dbReference>
<keyword evidence="8" id="KW-0547">Nucleotide-binding</keyword>
<feature type="domain" description="Response regulatory" evidence="17">
    <location>
        <begin position="786"/>
        <end position="902"/>
    </location>
</feature>
<organism evidence="19 20">
    <name type="scientific">Paenibacillus terricola</name>
    <dbReference type="NCBI Taxonomy" id="2763503"/>
    <lineage>
        <taxon>Bacteria</taxon>
        <taxon>Bacillati</taxon>
        <taxon>Bacillota</taxon>
        <taxon>Bacilli</taxon>
        <taxon>Bacillales</taxon>
        <taxon>Paenibacillaceae</taxon>
        <taxon>Paenibacillus</taxon>
    </lineage>
</organism>
<evidence type="ECO:0000259" key="18">
    <source>
        <dbReference type="PROSITE" id="PS50112"/>
    </source>
</evidence>
<dbReference type="CDD" id="cd00156">
    <property type="entry name" value="REC"/>
    <property type="match status" value="1"/>
</dbReference>
<dbReference type="Gene3D" id="3.40.50.2300">
    <property type="match status" value="2"/>
</dbReference>
<feature type="modified residue" description="4-aspartylphosphate" evidence="14">
    <location>
        <position position="835"/>
    </location>
</feature>
<dbReference type="CDD" id="cd16922">
    <property type="entry name" value="HATPase_EvgS-ArcB-TorS-like"/>
    <property type="match status" value="1"/>
</dbReference>
<evidence type="ECO:0000313" key="19">
    <source>
        <dbReference type="EMBL" id="MBD3919781.1"/>
    </source>
</evidence>
<keyword evidence="6" id="KW-0808">Transferase</keyword>
<dbReference type="InterPro" id="IPR011006">
    <property type="entry name" value="CheY-like_superfamily"/>
</dbReference>
<comment type="catalytic activity">
    <reaction evidence="1">
        <text>ATP + protein L-histidine = ADP + protein N-phospho-L-histidine.</text>
        <dbReference type="EC" id="2.7.13.3"/>
    </reaction>
</comment>
<dbReference type="InterPro" id="IPR003594">
    <property type="entry name" value="HATPase_dom"/>
</dbReference>
<dbReference type="Pfam" id="PF02518">
    <property type="entry name" value="HATPase_c"/>
    <property type="match status" value="1"/>
</dbReference>
<keyword evidence="11 15" id="KW-1133">Transmembrane helix</keyword>
<dbReference type="Gene3D" id="3.30.565.10">
    <property type="entry name" value="Histidine kinase-like ATPase, C-terminal domain"/>
    <property type="match status" value="1"/>
</dbReference>
<dbReference type="EC" id="2.7.13.3" evidence="3"/>
<evidence type="ECO:0000259" key="17">
    <source>
        <dbReference type="PROSITE" id="PS50110"/>
    </source>
</evidence>
<dbReference type="SUPFAM" id="SSF55874">
    <property type="entry name" value="ATPase domain of HSP90 chaperone/DNA topoisomerase II/histidine kinase"/>
    <property type="match status" value="1"/>
</dbReference>
<dbReference type="InterPro" id="IPR035965">
    <property type="entry name" value="PAS-like_dom_sf"/>
</dbReference>
<dbReference type="Pfam" id="PF00072">
    <property type="entry name" value="Response_reg"/>
    <property type="match status" value="2"/>
</dbReference>
<evidence type="ECO:0000256" key="2">
    <source>
        <dbReference type="ARBA" id="ARBA00004651"/>
    </source>
</evidence>
<keyword evidence="5 14" id="KW-0597">Phosphoprotein</keyword>
<dbReference type="Gene3D" id="1.10.287.130">
    <property type="match status" value="1"/>
</dbReference>
<feature type="domain" description="Histidine kinase" evidence="16">
    <location>
        <begin position="395"/>
        <end position="616"/>
    </location>
</feature>
<dbReference type="InterPro" id="IPR005467">
    <property type="entry name" value="His_kinase_dom"/>
</dbReference>
<dbReference type="SUPFAM" id="SSF52172">
    <property type="entry name" value="CheY-like"/>
    <property type="match status" value="2"/>
</dbReference>
<dbReference type="Gene3D" id="3.30.450.20">
    <property type="entry name" value="PAS domain"/>
    <property type="match status" value="1"/>
</dbReference>
<dbReference type="SMART" id="SM00091">
    <property type="entry name" value="PAS"/>
    <property type="match status" value="1"/>
</dbReference>
<keyword evidence="4" id="KW-1003">Cell membrane</keyword>
<keyword evidence="9" id="KW-0418">Kinase</keyword>
<reference evidence="19 20" key="1">
    <citation type="submission" date="2020-09" db="EMBL/GenBank/DDBJ databases">
        <title>Paenibacillus sp. strain PR3 16S rRNA gene Genome sequencing and assembly.</title>
        <authorList>
            <person name="Kim J."/>
        </authorList>
    </citation>
    <scope>NUCLEOTIDE SEQUENCE [LARGE SCALE GENOMIC DNA]</scope>
    <source>
        <strain evidence="19 20">PR3</strain>
    </source>
</reference>
<dbReference type="SUPFAM" id="SSF47226">
    <property type="entry name" value="Histidine-containing phosphotransfer domain, HPT domain"/>
    <property type="match status" value="1"/>
</dbReference>
<dbReference type="InterPro" id="IPR000014">
    <property type="entry name" value="PAS"/>
</dbReference>
<dbReference type="Pfam" id="PF13426">
    <property type="entry name" value="PAS_9"/>
    <property type="match status" value="1"/>
</dbReference>
<dbReference type="InterPro" id="IPR036097">
    <property type="entry name" value="HisK_dim/P_sf"/>
</dbReference>
<accession>A0ABR8MUY8</accession>
<evidence type="ECO:0000256" key="10">
    <source>
        <dbReference type="ARBA" id="ARBA00022840"/>
    </source>
</evidence>
<dbReference type="Proteomes" id="UP000609346">
    <property type="component" value="Unassembled WGS sequence"/>
</dbReference>
<dbReference type="SMART" id="SM00448">
    <property type="entry name" value="REC"/>
    <property type="match status" value="2"/>
</dbReference>
<dbReference type="CDD" id="cd00082">
    <property type="entry name" value="HisKA"/>
    <property type="match status" value="1"/>
</dbReference>
<name>A0ABR8MUY8_9BACL</name>
<protein>
    <recommendedName>
        <fullName evidence="3">histidine kinase</fullName>
        <ecNumber evidence="3">2.7.13.3</ecNumber>
    </recommendedName>
</protein>
<keyword evidence="12" id="KW-0902">Two-component regulatory system</keyword>
<dbReference type="PROSITE" id="PS50109">
    <property type="entry name" value="HIS_KIN"/>
    <property type="match status" value="1"/>
</dbReference>
<comment type="caution">
    <text evidence="19">The sequence shown here is derived from an EMBL/GenBank/DDBJ whole genome shotgun (WGS) entry which is preliminary data.</text>
</comment>
<evidence type="ECO:0000256" key="5">
    <source>
        <dbReference type="ARBA" id="ARBA00022553"/>
    </source>
</evidence>
<evidence type="ECO:0000256" key="1">
    <source>
        <dbReference type="ARBA" id="ARBA00000085"/>
    </source>
</evidence>
<dbReference type="PRINTS" id="PR00344">
    <property type="entry name" value="BCTRLSENSOR"/>
</dbReference>
<evidence type="ECO:0000256" key="9">
    <source>
        <dbReference type="ARBA" id="ARBA00022777"/>
    </source>
</evidence>
<feature type="transmembrane region" description="Helical" evidence="15">
    <location>
        <begin position="12"/>
        <end position="36"/>
    </location>
</feature>
<keyword evidence="10" id="KW-0067">ATP-binding</keyword>
<proteinExistence type="predicted"/>
<feature type="transmembrane region" description="Helical" evidence="15">
    <location>
        <begin position="101"/>
        <end position="122"/>
    </location>
</feature>
<evidence type="ECO:0000313" key="20">
    <source>
        <dbReference type="Proteomes" id="UP000609346"/>
    </source>
</evidence>
<dbReference type="RefSeq" id="WP_224753582.1">
    <property type="nucleotide sequence ID" value="NZ_JACXZA010000003.1"/>
</dbReference>
<dbReference type="InterPro" id="IPR036641">
    <property type="entry name" value="HPT_dom_sf"/>
</dbReference>